<evidence type="ECO:0000313" key="2">
    <source>
        <dbReference type="Proteomes" id="UP000391919"/>
    </source>
</evidence>
<accession>A0A5J4J6R2</accession>
<keyword evidence="2" id="KW-1185">Reference proteome</keyword>
<protein>
    <submittedName>
        <fullName evidence="1">Uncharacterized protein</fullName>
    </submittedName>
</protein>
<dbReference type="RefSeq" id="WP_151680778.1">
    <property type="nucleotide sequence ID" value="NZ_BKZP01000010.1"/>
</dbReference>
<name>A0A5J4J6R2_9BACI</name>
<reference evidence="1 2" key="1">
    <citation type="submission" date="2019-09" db="EMBL/GenBank/DDBJ databases">
        <title>Draft genome sequence of Bacillus sp. JC-7.</title>
        <authorList>
            <person name="Tanaka N."/>
            <person name="Shiwa Y."/>
            <person name="Fujita N."/>
            <person name="Tanasupawat S."/>
        </authorList>
    </citation>
    <scope>NUCLEOTIDE SEQUENCE [LARGE SCALE GENOMIC DNA]</scope>
    <source>
        <strain evidence="1 2">JC-7</strain>
    </source>
</reference>
<sequence>MTNEQIADTFEYFGLGQLYQHLRTPIELSGILDSFSRQDLEAFLEVYDFSSYRQLLFDEFRYFFLTYQKGFIR</sequence>
<dbReference type="Proteomes" id="UP000391919">
    <property type="component" value="Unassembled WGS sequence"/>
</dbReference>
<evidence type="ECO:0000313" key="1">
    <source>
        <dbReference type="EMBL" id="GER70612.1"/>
    </source>
</evidence>
<comment type="caution">
    <text evidence="1">The sequence shown here is derived from an EMBL/GenBank/DDBJ whole genome shotgun (WGS) entry which is preliminary data.</text>
</comment>
<dbReference type="EMBL" id="BKZQ01000023">
    <property type="protein sequence ID" value="GER70612.1"/>
    <property type="molecule type" value="Genomic_DNA"/>
</dbReference>
<dbReference type="AlphaFoldDB" id="A0A5J4J6R2"/>
<proteinExistence type="predicted"/>
<gene>
    <name evidence="1" type="ORF">BpJC7_19150</name>
</gene>
<organism evidence="1 2">
    <name type="scientific">Weizmannia acidilactici</name>
    <dbReference type="NCBI Taxonomy" id="2607726"/>
    <lineage>
        <taxon>Bacteria</taxon>
        <taxon>Bacillati</taxon>
        <taxon>Bacillota</taxon>
        <taxon>Bacilli</taxon>
        <taxon>Bacillales</taxon>
        <taxon>Bacillaceae</taxon>
        <taxon>Heyndrickxia</taxon>
    </lineage>
</organism>